<evidence type="ECO:0000256" key="1">
    <source>
        <dbReference type="SAM" id="MobiDB-lite"/>
    </source>
</evidence>
<gene>
    <name evidence="2" type="ORF">ACHAWU_010124</name>
</gene>
<reference evidence="2 3" key="1">
    <citation type="submission" date="2024-10" db="EMBL/GenBank/DDBJ databases">
        <title>Updated reference genomes for cyclostephanoid diatoms.</title>
        <authorList>
            <person name="Roberts W.R."/>
            <person name="Alverson A.J."/>
        </authorList>
    </citation>
    <scope>NUCLEOTIDE SEQUENCE [LARGE SCALE GENOMIC DNA]</scope>
    <source>
        <strain evidence="2 3">AJA232-27</strain>
    </source>
</reference>
<keyword evidence="3" id="KW-1185">Reference proteome</keyword>
<dbReference type="Proteomes" id="UP001530293">
    <property type="component" value="Unassembled WGS sequence"/>
</dbReference>
<protein>
    <submittedName>
        <fullName evidence="2">Uncharacterized protein</fullName>
    </submittedName>
</protein>
<name>A0ABD3MIG2_9STRA</name>
<feature type="region of interest" description="Disordered" evidence="1">
    <location>
        <begin position="1"/>
        <end position="20"/>
    </location>
</feature>
<dbReference type="EMBL" id="JALLBG020000144">
    <property type="protein sequence ID" value="KAL3761947.1"/>
    <property type="molecule type" value="Genomic_DNA"/>
</dbReference>
<accession>A0ABD3MIG2</accession>
<sequence length="228" mass="26177">MPASNTVHDLVSSDFSDPKKEQMLVESTPPMVGKDNQVSAEQVEGSHSGLVHDIATDAKANISVMKLDVDAALHDTQMTHMHLFKYKEFIERKRKQRIQCIRDMQLHCCQCDGPHISKPPFRHGKDYRKDPLHSQYQAEDCQFLKKKQTELNWLDTTLGNYDKNNEQYELEIEKRKAETQCRKDTLKEALANSLRLMEIASDDLQSYPESIGIPETVKRPIDCHHGEG</sequence>
<comment type="caution">
    <text evidence="2">The sequence shown here is derived from an EMBL/GenBank/DDBJ whole genome shotgun (WGS) entry which is preliminary data.</text>
</comment>
<dbReference type="AlphaFoldDB" id="A0ABD3MIG2"/>
<proteinExistence type="predicted"/>
<evidence type="ECO:0000313" key="2">
    <source>
        <dbReference type="EMBL" id="KAL3761947.1"/>
    </source>
</evidence>
<organism evidence="2 3">
    <name type="scientific">Discostella pseudostelligera</name>
    <dbReference type="NCBI Taxonomy" id="259834"/>
    <lineage>
        <taxon>Eukaryota</taxon>
        <taxon>Sar</taxon>
        <taxon>Stramenopiles</taxon>
        <taxon>Ochrophyta</taxon>
        <taxon>Bacillariophyta</taxon>
        <taxon>Coscinodiscophyceae</taxon>
        <taxon>Thalassiosirophycidae</taxon>
        <taxon>Stephanodiscales</taxon>
        <taxon>Stephanodiscaceae</taxon>
        <taxon>Discostella</taxon>
    </lineage>
</organism>
<evidence type="ECO:0000313" key="3">
    <source>
        <dbReference type="Proteomes" id="UP001530293"/>
    </source>
</evidence>